<keyword evidence="5" id="KW-1185">Reference proteome</keyword>
<feature type="transmembrane region" description="Helical" evidence="2">
    <location>
        <begin position="44"/>
        <end position="62"/>
    </location>
</feature>
<name>A0AAD7U1N2_9APHY</name>
<feature type="transmembrane region" description="Helical" evidence="2">
    <location>
        <begin position="245"/>
        <end position="266"/>
    </location>
</feature>
<feature type="transmembrane region" description="Helical" evidence="2">
    <location>
        <begin position="161"/>
        <end position="180"/>
    </location>
</feature>
<evidence type="ECO:0000256" key="2">
    <source>
        <dbReference type="SAM" id="Phobius"/>
    </source>
</evidence>
<dbReference type="Pfam" id="PF20152">
    <property type="entry name" value="DUF6534"/>
    <property type="match status" value="1"/>
</dbReference>
<sequence>MYGHQLEVSAQKRLEHSMGSVLVGSLVALLYVNANLSVSLYPRLISALSLSGAVWMQVFLYVQLYPRDRLRIKLMVFSVCASPSTIRVLDTIHSAMAITANWQYLIMHFGDWTIIDNITCGFTMILFILRVVLIAFLEALITFLVHCFFTHRIHTLSRQNWYITAPLVALAAVRLISALISTSEMIRLGSYEQFVKRYDYVFTIGLSTAASLDVLIAGGLCYFLRRGRSGFTGMDKIVDAITLYTIENGLLTCITTVVSLICWVSMPTNLIFLGLHFAISKLYANSLLATLNARKSLLNKSQGSSGDRDHPLPILFPDSFGRRTNTQWSQHRSQGETGTRLEVNIQKTVERDIDAEPNSAYPLAAPTTPGSPPTTGGASTGTSGGSDVDISKSARASFLVE</sequence>
<keyword evidence="2" id="KW-0472">Membrane</keyword>
<evidence type="ECO:0000313" key="4">
    <source>
        <dbReference type="EMBL" id="KAJ8495073.1"/>
    </source>
</evidence>
<dbReference type="PANTHER" id="PTHR40465">
    <property type="entry name" value="CHROMOSOME 1, WHOLE GENOME SHOTGUN SEQUENCE"/>
    <property type="match status" value="1"/>
</dbReference>
<dbReference type="PANTHER" id="PTHR40465:SF1">
    <property type="entry name" value="DUF6534 DOMAIN-CONTAINING PROTEIN"/>
    <property type="match status" value="1"/>
</dbReference>
<accession>A0AAD7U1N2</accession>
<feature type="transmembrane region" description="Helical" evidence="2">
    <location>
        <begin position="200"/>
        <end position="224"/>
    </location>
</feature>
<reference evidence="4" key="1">
    <citation type="submission" date="2022-11" db="EMBL/GenBank/DDBJ databases">
        <title>Genome Sequence of Cubamyces cubensis.</title>
        <authorList>
            <person name="Buettner E."/>
        </authorList>
    </citation>
    <scope>NUCLEOTIDE SEQUENCE</scope>
    <source>
        <strain evidence="4">MPL-01</strain>
    </source>
</reference>
<dbReference type="InterPro" id="IPR045339">
    <property type="entry name" value="DUF6534"/>
</dbReference>
<dbReference type="AlphaFoldDB" id="A0AAD7U1N2"/>
<feature type="compositionally biased region" description="Polar residues" evidence="1">
    <location>
        <begin position="322"/>
        <end position="337"/>
    </location>
</feature>
<feature type="transmembrane region" description="Helical" evidence="2">
    <location>
        <begin position="21"/>
        <end position="38"/>
    </location>
</feature>
<evidence type="ECO:0000259" key="3">
    <source>
        <dbReference type="Pfam" id="PF20152"/>
    </source>
</evidence>
<keyword evidence="2" id="KW-0812">Transmembrane</keyword>
<gene>
    <name evidence="4" type="ORF">ONZ51_g1913</name>
</gene>
<dbReference type="EMBL" id="JAPEVG010000028">
    <property type="protein sequence ID" value="KAJ8495073.1"/>
    <property type="molecule type" value="Genomic_DNA"/>
</dbReference>
<evidence type="ECO:0000313" key="5">
    <source>
        <dbReference type="Proteomes" id="UP001215151"/>
    </source>
</evidence>
<evidence type="ECO:0000256" key="1">
    <source>
        <dbReference type="SAM" id="MobiDB-lite"/>
    </source>
</evidence>
<feature type="domain" description="DUF6534" evidence="3">
    <location>
        <begin position="210"/>
        <end position="296"/>
    </location>
</feature>
<organism evidence="4 5">
    <name type="scientific">Trametes cubensis</name>
    <dbReference type="NCBI Taxonomy" id="1111947"/>
    <lineage>
        <taxon>Eukaryota</taxon>
        <taxon>Fungi</taxon>
        <taxon>Dikarya</taxon>
        <taxon>Basidiomycota</taxon>
        <taxon>Agaricomycotina</taxon>
        <taxon>Agaricomycetes</taxon>
        <taxon>Polyporales</taxon>
        <taxon>Polyporaceae</taxon>
        <taxon>Trametes</taxon>
    </lineage>
</organism>
<proteinExistence type="predicted"/>
<feature type="transmembrane region" description="Helical" evidence="2">
    <location>
        <begin position="122"/>
        <end position="149"/>
    </location>
</feature>
<dbReference type="Proteomes" id="UP001215151">
    <property type="component" value="Unassembled WGS sequence"/>
</dbReference>
<keyword evidence="2" id="KW-1133">Transmembrane helix</keyword>
<protein>
    <recommendedName>
        <fullName evidence="3">DUF6534 domain-containing protein</fullName>
    </recommendedName>
</protein>
<feature type="region of interest" description="Disordered" evidence="1">
    <location>
        <begin position="299"/>
        <end position="401"/>
    </location>
</feature>
<comment type="caution">
    <text evidence="4">The sequence shown here is derived from an EMBL/GenBank/DDBJ whole genome shotgun (WGS) entry which is preliminary data.</text>
</comment>
<feature type="compositionally biased region" description="Low complexity" evidence="1">
    <location>
        <begin position="364"/>
        <end position="377"/>
    </location>
</feature>